<gene>
    <name evidence="6" type="ORF">DLAC_07202</name>
</gene>
<sequence length="580" mass="66808">MNLSNCEDNIQPKKNLNFDYHEDDNQATCCYLATELVIIILRFLSPFDLRMCSTVSKHWAELSSDSSLWYDKCFSQWGWMTNIQEEKNNHLPESTWKDFYKFWATEYLKHTGWYQYSMTREQSIIELNTVGKGTFIIRNSSSKPNYLVISYNVKARKPQHLLLNNLGAYNGVFLNDEIGKIYPTLASLVRDNRKFLKRPLGQCKQYQTKSQQKRSYISLMINQPLERNGKTIDQLQLLHMSCKWAFEDLVGKLILMGANLSYKSQKKGRTPLHSSMTIVHGEPSSVSRVSITKLLLRESSVTYGGGTTEYCNILDNKGRTPLHLIVKQHNKSSIDIVKLLLDNGCNPQIYDHRGLYPLHIATKENNLSLLKLLIKHNQVDINCTVQLTSQSKSDHSYGDTCLMIASQDCLLSVMKELLQHDHIKINQLDNQHRTSLHRAVLKPQDWLSMTRFGKPSQSNFSHQIVELLLQYNSDLCVQDNNAKTPLYLSIEKGHRQSTLTLVNQLIKSDWIPSAVDREQLYKQITVGKESDDIKKIRYDLSYSILCGFNETTLDALTITIDNHFNQIKNILDTLMLVSLK</sequence>
<dbReference type="PANTHER" id="PTHR24198">
    <property type="entry name" value="ANKYRIN REPEAT AND PROTEIN KINASE DOMAIN-CONTAINING PROTEIN"/>
    <property type="match status" value="1"/>
</dbReference>
<dbReference type="PROSITE" id="PS50088">
    <property type="entry name" value="ANK_REPEAT"/>
    <property type="match status" value="2"/>
</dbReference>
<keyword evidence="7" id="KW-1185">Reference proteome</keyword>
<feature type="repeat" description="ANK" evidence="3">
    <location>
        <begin position="353"/>
        <end position="377"/>
    </location>
</feature>
<dbReference type="Pfam" id="PF00017">
    <property type="entry name" value="SH2"/>
    <property type="match status" value="1"/>
</dbReference>
<dbReference type="SUPFAM" id="SSF81383">
    <property type="entry name" value="F-box domain"/>
    <property type="match status" value="1"/>
</dbReference>
<dbReference type="OMA" id="LHIACKW"/>
<protein>
    <submittedName>
        <fullName evidence="6">Ankyrin repeat-containing protein</fullName>
    </submittedName>
</protein>
<keyword evidence="1" id="KW-0677">Repeat</keyword>
<evidence type="ECO:0000259" key="5">
    <source>
        <dbReference type="PROSITE" id="PS50001"/>
    </source>
</evidence>
<evidence type="ECO:0000256" key="2">
    <source>
        <dbReference type="ARBA" id="ARBA00023043"/>
    </source>
</evidence>
<dbReference type="PANTHER" id="PTHR24198:SF165">
    <property type="entry name" value="ANKYRIN REPEAT-CONTAINING PROTEIN-RELATED"/>
    <property type="match status" value="1"/>
</dbReference>
<keyword evidence="4" id="KW-0727">SH2 domain</keyword>
<reference evidence="6 7" key="1">
    <citation type="submission" date="2015-12" db="EMBL/GenBank/DDBJ databases">
        <title>Dictyostelia acquired genes for synthesis and detection of signals that induce cell-type specialization by lateral gene transfer from prokaryotes.</title>
        <authorList>
            <person name="Gloeckner G."/>
            <person name="Schaap P."/>
        </authorList>
    </citation>
    <scope>NUCLEOTIDE SEQUENCE [LARGE SCALE GENOMIC DNA]</scope>
    <source>
        <strain evidence="6 7">TK</strain>
    </source>
</reference>
<dbReference type="CDD" id="cd00173">
    <property type="entry name" value="SH2"/>
    <property type="match status" value="1"/>
</dbReference>
<name>A0A151ZDE8_TIELA</name>
<feature type="domain" description="SH2" evidence="5">
    <location>
        <begin position="113"/>
        <end position="190"/>
    </location>
</feature>
<dbReference type="Gene3D" id="1.20.1280.50">
    <property type="match status" value="1"/>
</dbReference>
<dbReference type="Pfam" id="PF12937">
    <property type="entry name" value="F-box-like"/>
    <property type="match status" value="1"/>
</dbReference>
<proteinExistence type="predicted"/>
<dbReference type="Pfam" id="PF00023">
    <property type="entry name" value="Ank"/>
    <property type="match status" value="1"/>
</dbReference>
<evidence type="ECO:0000256" key="1">
    <source>
        <dbReference type="ARBA" id="ARBA00022737"/>
    </source>
</evidence>
<evidence type="ECO:0000256" key="4">
    <source>
        <dbReference type="PROSITE-ProRule" id="PRU00191"/>
    </source>
</evidence>
<dbReference type="OrthoDB" id="20872at2759"/>
<dbReference type="STRING" id="361077.A0A151ZDE8"/>
<dbReference type="Pfam" id="PF12796">
    <property type="entry name" value="Ank_2"/>
    <property type="match status" value="1"/>
</dbReference>
<dbReference type="FunCoup" id="A0A151ZDE8">
    <property type="interactions" value="371"/>
</dbReference>
<dbReference type="Gene3D" id="3.30.505.10">
    <property type="entry name" value="SH2 domain"/>
    <property type="match status" value="1"/>
</dbReference>
<organism evidence="6 7">
    <name type="scientific">Tieghemostelium lacteum</name>
    <name type="common">Slime mold</name>
    <name type="synonym">Dictyostelium lacteum</name>
    <dbReference type="NCBI Taxonomy" id="361077"/>
    <lineage>
        <taxon>Eukaryota</taxon>
        <taxon>Amoebozoa</taxon>
        <taxon>Evosea</taxon>
        <taxon>Eumycetozoa</taxon>
        <taxon>Dictyostelia</taxon>
        <taxon>Dictyosteliales</taxon>
        <taxon>Raperosteliaceae</taxon>
        <taxon>Tieghemostelium</taxon>
    </lineage>
</organism>
<dbReference type="SMART" id="SM00256">
    <property type="entry name" value="FBOX"/>
    <property type="match status" value="1"/>
</dbReference>
<dbReference type="InterPro" id="IPR001810">
    <property type="entry name" value="F-box_dom"/>
</dbReference>
<evidence type="ECO:0000313" key="6">
    <source>
        <dbReference type="EMBL" id="KYQ91961.1"/>
    </source>
</evidence>
<dbReference type="SMART" id="SM00252">
    <property type="entry name" value="SH2"/>
    <property type="match status" value="1"/>
</dbReference>
<dbReference type="PROSITE" id="PS50297">
    <property type="entry name" value="ANK_REP_REGION"/>
    <property type="match status" value="2"/>
</dbReference>
<dbReference type="InterPro" id="IPR036047">
    <property type="entry name" value="F-box-like_dom_sf"/>
</dbReference>
<dbReference type="InParanoid" id="A0A151ZDE8"/>
<comment type="caution">
    <text evidence="6">The sequence shown here is derived from an EMBL/GenBank/DDBJ whole genome shotgun (WGS) entry which is preliminary data.</text>
</comment>
<evidence type="ECO:0000256" key="3">
    <source>
        <dbReference type="PROSITE-ProRule" id="PRU00023"/>
    </source>
</evidence>
<feature type="repeat" description="ANK" evidence="3">
    <location>
        <begin position="317"/>
        <end position="352"/>
    </location>
</feature>
<dbReference type="AlphaFoldDB" id="A0A151ZDE8"/>
<dbReference type="Proteomes" id="UP000076078">
    <property type="component" value="Unassembled WGS sequence"/>
</dbReference>
<dbReference type="Gene3D" id="1.25.40.20">
    <property type="entry name" value="Ankyrin repeat-containing domain"/>
    <property type="match status" value="1"/>
</dbReference>
<dbReference type="InterPro" id="IPR000980">
    <property type="entry name" value="SH2"/>
</dbReference>
<accession>A0A151ZDE8</accession>
<dbReference type="SUPFAM" id="SSF55550">
    <property type="entry name" value="SH2 domain"/>
    <property type="match status" value="1"/>
</dbReference>
<dbReference type="InterPro" id="IPR002110">
    <property type="entry name" value="Ankyrin_rpt"/>
</dbReference>
<dbReference type="EMBL" id="LODT01000032">
    <property type="protein sequence ID" value="KYQ91961.1"/>
    <property type="molecule type" value="Genomic_DNA"/>
</dbReference>
<dbReference type="PROSITE" id="PS50001">
    <property type="entry name" value="SH2"/>
    <property type="match status" value="1"/>
</dbReference>
<evidence type="ECO:0000313" key="7">
    <source>
        <dbReference type="Proteomes" id="UP000076078"/>
    </source>
</evidence>
<dbReference type="SMART" id="SM00248">
    <property type="entry name" value="ANK"/>
    <property type="match status" value="7"/>
</dbReference>
<dbReference type="InterPro" id="IPR036860">
    <property type="entry name" value="SH2_dom_sf"/>
</dbReference>
<keyword evidence="2 3" id="KW-0040">ANK repeat</keyword>
<dbReference type="InterPro" id="IPR036770">
    <property type="entry name" value="Ankyrin_rpt-contain_sf"/>
</dbReference>
<dbReference type="SUPFAM" id="SSF48403">
    <property type="entry name" value="Ankyrin repeat"/>
    <property type="match status" value="1"/>
</dbReference>